<feature type="compositionally biased region" description="Low complexity" evidence="1">
    <location>
        <begin position="72"/>
        <end position="83"/>
    </location>
</feature>
<name>A0AAD5Y163_9FUNG</name>
<evidence type="ECO:0008006" key="5">
    <source>
        <dbReference type="Google" id="ProtNLM"/>
    </source>
</evidence>
<keyword evidence="2" id="KW-0472">Membrane</keyword>
<keyword evidence="2" id="KW-1133">Transmembrane helix</keyword>
<dbReference type="Proteomes" id="UP001210925">
    <property type="component" value="Unassembled WGS sequence"/>
</dbReference>
<comment type="caution">
    <text evidence="3">The sequence shown here is derived from an EMBL/GenBank/DDBJ whole genome shotgun (WGS) entry which is preliminary data.</text>
</comment>
<accession>A0AAD5Y163</accession>
<protein>
    <recommendedName>
        <fullName evidence="5">Transmembrane protein</fullName>
    </recommendedName>
</protein>
<evidence type="ECO:0000313" key="3">
    <source>
        <dbReference type="EMBL" id="KAJ3253643.1"/>
    </source>
</evidence>
<feature type="transmembrane region" description="Helical" evidence="2">
    <location>
        <begin position="115"/>
        <end position="132"/>
    </location>
</feature>
<feature type="compositionally biased region" description="Basic and acidic residues" evidence="1">
    <location>
        <begin position="86"/>
        <end position="109"/>
    </location>
</feature>
<evidence type="ECO:0000256" key="1">
    <source>
        <dbReference type="SAM" id="MobiDB-lite"/>
    </source>
</evidence>
<proteinExistence type="predicted"/>
<sequence>MDQFPTELYNPDGSFTQPVKELLDFAPQILESVVQAKILETKPSTNSVVNEALLNSALLSSITKRDNIQIINNNNPTMQNTQNVQSERRPSKQKKEEENEEKEKKKEEKKESTNYLLGLGAFATMLFAVYHVSQKTGEIDYVENVEMIVDRVVDILKSTKLWMYNCKRYDLNVPKIVEEDYEALKTICDCIERINSKQEKIWKRRCYGLLAISSSCVLGSIFPKSPKSLVYIGTAGICSSLLGLVYIVGLHSSRPHQLSIQLYASRAQELCSSLFPSPVRVQKVRKSLGIDQSNESEWVMT</sequence>
<dbReference type="AlphaFoldDB" id="A0AAD5Y163"/>
<keyword evidence="2" id="KW-0812">Transmembrane</keyword>
<gene>
    <name evidence="3" type="ORF">HK103_000431</name>
</gene>
<feature type="region of interest" description="Disordered" evidence="1">
    <location>
        <begin position="72"/>
        <end position="109"/>
    </location>
</feature>
<organism evidence="3 4">
    <name type="scientific">Boothiomyces macroporosus</name>
    <dbReference type="NCBI Taxonomy" id="261099"/>
    <lineage>
        <taxon>Eukaryota</taxon>
        <taxon>Fungi</taxon>
        <taxon>Fungi incertae sedis</taxon>
        <taxon>Chytridiomycota</taxon>
        <taxon>Chytridiomycota incertae sedis</taxon>
        <taxon>Chytridiomycetes</taxon>
        <taxon>Rhizophydiales</taxon>
        <taxon>Terramycetaceae</taxon>
        <taxon>Boothiomyces</taxon>
    </lineage>
</organism>
<evidence type="ECO:0000313" key="4">
    <source>
        <dbReference type="Proteomes" id="UP001210925"/>
    </source>
</evidence>
<dbReference type="EMBL" id="JADGKB010000104">
    <property type="protein sequence ID" value="KAJ3253643.1"/>
    <property type="molecule type" value="Genomic_DNA"/>
</dbReference>
<evidence type="ECO:0000256" key="2">
    <source>
        <dbReference type="SAM" id="Phobius"/>
    </source>
</evidence>
<feature type="transmembrane region" description="Helical" evidence="2">
    <location>
        <begin position="229"/>
        <end position="249"/>
    </location>
</feature>
<reference evidence="3" key="1">
    <citation type="submission" date="2020-05" db="EMBL/GenBank/DDBJ databases">
        <title>Phylogenomic resolution of chytrid fungi.</title>
        <authorList>
            <person name="Stajich J.E."/>
            <person name="Amses K."/>
            <person name="Simmons R."/>
            <person name="Seto K."/>
            <person name="Myers J."/>
            <person name="Bonds A."/>
            <person name="Quandt C.A."/>
            <person name="Barry K."/>
            <person name="Liu P."/>
            <person name="Grigoriev I."/>
            <person name="Longcore J.E."/>
            <person name="James T.Y."/>
        </authorList>
    </citation>
    <scope>NUCLEOTIDE SEQUENCE</scope>
    <source>
        <strain evidence="3">PLAUS21</strain>
    </source>
</reference>
<keyword evidence="4" id="KW-1185">Reference proteome</keyword>